<evidence type="ECO:0000256" key="2">
    <source>
        <dbReference type="ARBA" id="ARBA00022553"/>
    </source>
</evidence>
<gene>
    <name evidence="13" type="primary">HIVEP3</name>
    <name evidence="13" type="synonym">hivep3</name>
</gene>
<dbReference type="Ensembl" id="ENSMMDT00005032667.1">
    <property type="protein sequence ID" value="ENSMMDP00005031948.1"/>
    <property type="gene ID" value="ENSMMDG00005015072.1"/>
</dbReference>
<feature type="compositionally biased region" description="Polar residues" evidence="11">
    <location>
        <begin position="868"/>
        <end position="881"/>
    </location>
</feature>
<keyword evidence="4" id="KW-0677">Repeat</keyword>
<keyword evidence="3" id="KW-0479">Metal-binding</keyword>
<evidence type="ECO:0000256" key="11">
    <source>
        <dbReference type="SAM" id="MobiDB-lite"/>
    </source>
</evidence>
<feature type="compositionally biased region" description="Low complexity" evidence="11">
    <location>
        <begin position="349"/>
        <end position="366"/>
    </location>
</feature>
<feature type="compositionally biased region" description="Polar residues" evidence="11">
    <location>
        <begin position="806"/>
        <end position="826"/>
    </location>
</feature>
<feature type="compositionally biased region" description="Low complexity" evidence="11">
    <location>
        <begin position="79"/>
        <end position="103"/>
    </location>
</feature>
<feature type="region of interest" description="Disordered" evidence="11">
    <location>
        <begin position="1"/>
        <end position="139"/>
    </location>
</feature>
<dbReference type="GO" id="GO:0008270">
    <property type="term" value="F:zinc ion binding"/>
    <property type="evidence" value="ECO:0007669"/>
    <property type="project" value="UniProtKB-KW"/>
</dbReference>
<feature type="region of interest" description="Disordered" evidence="11">
    <location>
        <begin position="1604"/>
        <end position="1771"/>
    </location>
</feature>
<feature type="compositionally biased region" description="Basic and acidic residues" evidence="11">
    <location>
        <begin position="1455"/>
        <end position="1475"/>
    </location>
</feature>
<feature type="compositionally biased region" description="Low complexity" evidence="11">
    <location>
        <begin position="795"/>
        <end position="805"/>
    </location>
</feature>
<proteinExistence type="predicted"/>
<dbReference type="GO" id="GO:0000981">
    <property type="term" value="F:DNA-binding transcription factor activity, RNA polymerase II-specific"/>
    <property type="evidence" value="ECO:0007669"/>
    <property type="project" value="TreeGrafter"/>
</dbReference>
<dbReference type="InterPro" id="IPR051969">
    <property type="entry name" value="Zinc-finger_DNA-bd_regulators"/>
</dbReference>
<sequence length="2101" mass="228675">MEAEPSRPADGERSGRQEQQPVSAEPQLGSCAPQQPQQPPNPRPVHRSLGRLQGRQPKRGDLLLRLQQQQAVAWQHSDTPGPSGGSFLSPSLSSTSPLPSTSSAQGEHGLGVPSQPSQEGPEGGGSSRRGEKKPQKPGKYVCSYCGRPCAKPSVLQKHIRSHTGERPYPCAPCGFSFKTKSNLYKHRKSHAHRIKAGLASSRDEPSLSGPEGGGLGEDPEEPTEGDSTESEEETGHHRQSSSKEMAGQQKRGGKELSEESQRPEDSQAVKQRLAMRLSERKRGPMASPDDPPSSLSTSSSSLGPGSKGSTESGYFSGSGSTELSQVSPPSASAKTYAEIILGKYGRLGGQQRSPHQQQPHSSLSSSTGPEDKSIPFSVPKTQVIEHITKLITINEAVVDTSEIDSVKPRRSSLSRKSSMESPKFSTPKDPYAFEPKGEIPGPSSLGHLHSPEGEPSGAQELSTVPLLRSHSMPSSASQGDPSTMSPRGFRLCHSFDEQQAVVAEMRVGHAQRMLRRQPAIEVPLGAELILEEAGPSSSSVRGTDLDRQKQQQQQQRGPSLYECETCGARCQQREGYEAHRVICPGQQTLEQESGDVSGTCREDRPQMMHYKFRALAMAVRKRRKEESLEEDPPSPGPTAMSSSSALSPVPSRPEHNQALSGKFPNKCVPSQTEPKQQQQDRKGVSVIQHTSSFEKQESISMESQEPDLREGQPVQQTEPKPSPSTSRLIRQPNIQVPEILVTVEPDADMPSVSPPEAERVEEFQWPQRSQTLAQLPAEKLPPKKKRLRLAEVAQSSGESSFESVSLPRSPSQESNISHTSSLSASFEDTARSEPAVWASSSQGSQMLMVPSTSHQHHQTHKEMRRSASEQAPASPQQTDQTSETRSKSFDYGSLSPQQSASAWRERRKCLLVKHATLGEPEQEEGSSMSHSPRLDSPKPGPSHSSHPAAHSSEASSWLNPKAKAKTLQLFQPQILPLSQGVLPLQPRGQEMFPPPSLAQLLPVTTAISEVLSTQIIHRAFLHSETTHPPIQVHPAQIHMAERLGIPLHQLPALLPLQFSSRTRASQTLYLPVSPRCTAQVPSPPLTVARPSISSMSPALTRQSLVPVSYHHPRPVIATCLTQLTPVVSLVVPVRLQTHIPTYASAMYTTLSQILASARSQEPICCTAMVIMGQVERDKLQRSYLKVPTPDIKSLLPLSLPVELASGSGSGEGYGPLGAGGSKRMLSPAASLELSTEAQRHQKRVKEEEEGEQHKAGEGVVEEKVEEELKSKAPGRKLEEAEKKEPKRAEVVTVKVEGEEVQVPRKHTREKEEEEATEEAKPKKEEVPVVEEGQGVVSAPQLPRPERPSTPSYPSLHTATSVNWCYLNYVKPNPSAQRDPQTSVYSTWSVSVHNPNLPGLSTKVALSLLCSKQKHSSETYTMATAPTPAKSKLAPASSRTPRVSEVHATPPSALVEVKDAPQHEKEEKKKGRRDEEGPSTSKQTEPSRVRIFEGGYKSNEEYVYVRGRGRGKYVCGECGIRCKKPSMLRKHIRTHTDVRPYICKHCNFAFKTKGNLTKHMKSKAHGKKCQAMGVSESSLDEPESEETGIWGWWCQRKSGECGGRVCGSEEQEEHQFSDVEESEEDDDNADDDEEEEESSSHDDPPSSCSSDTHPSTGGRSSCSRQSQQGTPEREAPGTSRSPSQEPSPRRLWPSRRATSPGSRRALFSRRGWNASPRAFSPSSESCSPSRSLSPRLELSSPIRSLSPRTELSSPSRHVSPSPERGPSPIRALSPLHPLSSSCYRASQSRAPPSPLGTQHRTPGYLPWESPGTMSSSVKLVSSFVSLVLSVHTDLYQHMLKVQFTQNTKKIFPHLRLGSLSVKIVLGHTSSWVVVLMKSLPPLQEKSGTAGEGPMSPEASLFPPAFRLSASEGYSSHQAADNVFSHLPMHSQQAKVPCLMIPIGGIQMVQARPRSHPTTTPSSPTSPPMEGPSVPRFELSWGGTPRTQGLRTPGGHWLESQEAGTSQSGRCSPSAAPTRSKPELETTDSKQYGSSHSSAHIHRSATETRERSDISRSIPSLSLAAPLASHVTGRHSEGEEPKPVSGQVEGGAKGETARKDQST</sequence>
<keyword evidence="5 10" id="KW-0863">Zinc-finger</keyword>
<feature type="region of interest" description="Disordered" evidence="11">
    <location>
        <begin position="398"/>
        <end position="489"/>
    </location>
</feature>
<dbReference type="GeneTree" id="ENSGT00940000157218"/>
<feature type="region of interest" description="Disordered" evidence="11">
    <location>
        <begin position="746"/>
        <end position="900"/>
    </location>
</feature>
<feature type="compositionally biased region" description="Basic and acidic residues" evidence="11">
    <location>
        <begin position="1"/>
        <end position="16"/>
    </location>
</feature>
<comment type="subcellular location">
    <subcellularLocation>
        <location evidence="1">Nucleus</location>
    </subcellularLocation>
</comment>
<evidence type="ECO:0000256" key="1">
    <source>
        <dbReference type="ARBA" id="ARBA00004123"/>
    </source>
</evidence>
<feature type="region of interest" description="Disordered" evidence="11">
    <location>
        <begin position="621"/>
        <end position="733"/>
    </location>
</feature>
<accession>A0A667YZX0</accession>
<evidence type="ECO:0000313" key="14">
    <source>
        <dbReference type="Proteomes" id="UP000472263"/>
    </source>
</evidence>
<feature type="region of interest" description="Disordered" evidence="11">
    <location>
        <begin position="533"/>
        <end position="560"/>
    </location>
</feature>
<feature type="region of interest" description="Disordered" evidence="11">
    <location>
        <begin position="1300"/>
        <end position="1354"/>
    </location>
</feature>
<feature type="region of interest" description="Disordered" evidence="11">
    <location>
        <begin position="1949"/>
        <end position="2101"/>
    </location>
</feature>
<feature type="domain" description="C2H2-type" evidence="12">
    <location>
        <begin position="140"/>
        <end position="167"/>
    </location>
</feature>
<dbReference type="FunFam" id="3.30.160.60:FF:000033">
    <property type="entry name" value="Immunodeficiency virus type I enhancer binding protein 1"/>
    <property type="match status" value="2"/>
</dbReference>
<evidence type="ECO:0000256" key="5">
    <source>
        <dbReference type="ARBA" id="ARBA00022771"/>
    </source>
</evidence>
<dbReference type="PROSITE" id="PS00028">
    <property type="entry name" value="ZINC_FINGER_C2H2_1"/>
    <property type="match status" value="4"/>
</dbReference>
<dbReference type="PANTHER" id="PTHR45944">
    <property type="entry name" value="SCHNURRI, ISOFORM F"/>
    <property type="match status" value="1"/>
</dbReference>
<keyword evidence="14" id="KW-1185">Reference proteome</keyword>
<evidence type="ECO:0000256" key="6">
    <source>
        <dbReference type="ARBA" id="ARBA00022833"/>
    </source>
</evidence>
<evidence type="ECO:0000256" key="9">
    <source>
        <dbReference type="ARBA" id="ARBA00023242"/>
    </source>
</evidence>
<feature type="compositionally biased region" description="Polar residues" evidence="11">
    <location>
        <begin position="471"/>
        <end position="485"/>
    </location>
</feature>
<keyword evidence="2" id="KW-0597">Phosphoprotein</keyword>
<dbReference type="PANTHER" id="PTHR45944:SF5">
    <property type="entry name" value="TRANSCRIPTION FACTOR HIVEP3"/>
    <property type="match status" value="1"/>
</dbReference>
<dbReference type="Proteomes" id="UP000472263">
    <property type="component" value="Chromosome 16"/>
</dbReference>
<feature type="compositionally biased region" description="Low complexity" evidence="11">
    <location>
        <begin position="1714"/>
        <end position="1747"/>
    </location>
</feature>
<feature type="compositionally biased region" description="Low complexity" evidence="11">
    <location>
        <begin position="292"/>
        <end position="310"/>
    </location>
</feature>
<reference evidence="13" key="3">
    <citation type="submission" date="2025-09" db="UniProtKB">
        <authorList>
            <consortium name="Ensembl"/>
        </authorList>
    </citation>
    <scope>IDENTIFICATION</scope>
</reference>
<feature type="compositionally biased region" description="Basic and acidic residues" evidence="11">
    <location>
        <begin position="1317"/>
        <end position="1326"/>
    </location>
</feature>
<dbReference type="Gene3D" id="3.30.160.60">
    <property type="entry name" value="Classic Zinc Finger"/>
    <property type="match status" value="4"/>
</dbReference>
<feature type="region of interest" description="Disordered" evidence="11">
    <location>
        <begin position="345"/>
        <end position="379"/>
    </location>
</feature>
<dbReference type="FunFam" id="3.30.160.60:FF:000083">
    <property type="entry name" value="Immunodeficiency virus type I enhancer binding protein 1"/>
    <property type="match status" value="1"/>
</dbReference>
<feature type="compositionally biased region" description="Polar residues" evidence="11">
    <location>
        <begin position="838"/>
        <end position="853"/>
    </location>
</feature>
<keyword evidence="7" id="KW-0805">Transcription regulation</keyword>
<evidence type="ECO:0000256" key="8">
    <source>
        <dbReference type="ARBA" id="ARBA00023163"/>
    </source>
</evidence>
<protein>
    <submittedName>
        <fullName evidence="13">HIVEP zinc finger 3</fullName>
    </submittedName>
</protein>
<reference evidence="13" key="2">
    <citation type="submission" date="2025-08" db="UniProtKB">
        <authorList>
            <consortium name="Ensembl"/>
        </authorList>
    </citation>
    <scope>IDENTIFICATION</scope>
</reference>
<evidence type="ECO:0000256" key="3">
    <source>
        <dbReference type="ARBA" id="ARBA00022723"/>
    </source>
</evidence>
<dbReference type="InterPro" id="IPR013087">
    <property type="entry name" value="Znf_C2H2_type"/>
</dbReference>
<dbReference type="InterPro" id="IPR036236">
    <property type="entry name" value="Znf_C2H2_sf"/>
</dbReference>
<feature type="compositionally biased region" description="Acidic residues" evidence="11">
    <location>
        <begin position="1617"/>
        <end position="1636"/>
    </location>
</feature>
<keyword evidence="6" id="KW-0862">Zinc</keyword>
<feature type="region of interest" description="Disordered" evidence="11">
    <location>
        <begin position="1231"/>
        <end position="1288"/>
    </location>
</feature>
<evidence type="ECO:0000256" key="7">
    <source>
        <dbReference type="ARBA" id="ARBA00023015"/>
    </source>
</evidence>
<feature type="compositionally biased region" description="Low complexity" evidence="11">
    <location>
        <begin position="941"/>
        <end position="956"/>
    </location>
</feature>
<feature type="region of interest" description="Disordered" evidence="11">
    <location>
        <begin position="915"/>
        <end position="956"/>
    </location>
</feature>
<feature type="compositionally biased region" description="Polar residues" evidence="11">
    <location>
        <begin position="311"/>
        <end position="332"/>
    </location>
</feature>
<keyword evidence="8" id="KW-0804">Transcription</keyword>
<feature type="compositionally biased region" description="Basic and acidic residues" evidence="11">
    <location>
        <begin position="2042"/>
        <end position="2052"/>
    </location>
</feature>
<feature type="compositionally biased region" description="Low complexity" evidence="11">
    <location>
        <begin position="1678"/>
        <end position="1689"/>
    </location>
</feature>
<feature type="domain" description="C2H2-type" evidence="12">
    <location>
        <begin position="1512"/>
        <end position="1539"/>
    </location>
</feature>
<feature type="domain" description="C2H2-type" evidence="12">
    <location>
        <begin position="1540"/>
        <end position="1564"/>
    </location>
</feature>
<feature type="compositionally biased region" description="Low complexity" evidence="11">
    <location>
        <begin position="1644"/>
        <end position="1669"/>
    </location>
</feature>
<dbReference type="InParanoid" id="A0A667YZX0"/>
<evidence type="ECO:0000256" key="10">
    <source>
        <dbReference type="PROSITE-ProRule" id="PRU00042"/>
    </source>
</evidence>
<feature type="compositionally biased region" description="Basic and acidic residues" evidence="11">
    <location>
        <begin position="252"/>
        <end position="267"/>
    </location>
</feature>
<feature type="compositionally biased region" description="Polar residues" evidence="11">
    <location>
        <begin position="1748"/>
        <end position="1757"/>
    </location>
</feature>
<feature type="domain" description="C2H2-type" evidence="12">
    <location>
        <begin position="168"/>
        <end position="195"/>
    </location>
</feature>
<feature type="region of interest" description="Disordered" evidence="11">
    <location>
        <begin position="1417"/>
        <end position="1491"/>
    </location>
</feature>
<feature type="region of interest" description="Disordered" evidence="11">
    <location>
        <begin position="184"/>
        <end position="332"/>
    </location>
</feature>
<evidence type="ECO:0000256" key="4">
    <source>
        <dbReference type="ARBA" id="ARBA00022737"/>
    </source>
</evidence>
<feature type="compositionally biased region" description="Polar residues" evidence="11">
    <location>
        <begin position="713"/>
        <end position="733"/>
    </location>
</feature>
<feature type="compositionally biased region" description="Acidic residues" evidence="11">
    <location>
        <begin position="217"/>
        <end position="232"/>
    </location>
</feature>
<evidence type="ECO:0000259" key="12">
    <source>
        <dbReference type="PROSITE" id="PS50157"/>
    </source>
</evidence>
<feature type="compositionally biased region" description="Basic and acidic residues" evidence="11">
    <location>
        <begin position="1251"/>
        <end position="1288"/>
    </location>
</feature>
<dbReference type="GO" id="GO:0005634">
    <property type="term" value="C:nucleus"/>
    <property type="evidence" value="ECO:0007669"/>
    <property type="project" value="UniProtKB-SubCell"/>
</dbReference>
<dbReference type="PROSITE" id="PS50157">
    <property type="entry name" value="ZINC_FINGER_C2H2_2"/>
    <property type="match status" value="4"/>
</dbReference>
<evidence type="ECO:0000313" key="13">
    <source>
        <dbReference type="Ensembl" id="ENSMMDP00005031948.1"/>
    </source>
</evidence>
<reference evidence="13" key="1">
    <citation type="submission" date="2019-06" db="EMBL/GenBank/DDBJ databases">
        <authorList>
            <consortium name="Wellcome Sanger Institute Data Sharing"/>
        </authorList>
    </citation>
    <scope>NUCLEOTIDE SEQUENCE [LARGE SCALE GENOMIC DNA]</scope>
</reference>
<name>A0A667YZX0_9TELE</name>
<feature type="compositionally biased region" description="Polar residues" evidence="11">
    <location>
        <begin position="668"/>
        <end position="677"/>
    </location>
</feature>
<dbReference type="GO" id="GO:0000978">
    <property type="term" value="F:RNA polymerase II cis-regulatory region sequence-specific DNA binding"/>
    <property type="evidence" value="ECO:0007669"/>
    <property type="project" value="TreeGrafter"/>
</dbReference>
<keyword evidence="9" id="KW-0539">Nucleus</keyword>
<organism evidence="13 14">
    <name type="scientific">Myripristis murdjan</name>
    <name type="common">pinecone soldierfish</name>
    <dbReference type="NCBI Taxonomy" id="586833"/>
    <lineage>
        <taxon>Eukaryota</taxon>
        <taxon>Metazoa</taxon>
        <taxon>Chordata</taxon>
        <taxon>Craniata</taxon>
        <taxon>Vertebrata</taxon>
        <taxon>Euteleostomi</taxon>
        <taxon>Actinopterygii</taxon>
        <taxon>Neopterygii</taxon>
        <taxon>Teleostei</taxon>
        <taxon>Neoteleostei</taxon>
        <taxon>Acanthomorphata</taxon>
        <taxon>Holocentriformes</taxon>
        <taxon>Holocentridae</taxon>
        <taxon>Myripristis</taxon>
    </lineage>
</organism>
<feature type="compositionally biased region" description="Low complexity" evidence="11">
    <location>
        <begin position="414"/>
        <end position="423"/>
    </location>
</feature>
<dbReference type="SMART" id="SM00355">
    <property type="entry name" value="ZnF_C2H2"/>
    <property type="match status" value="5"/>
</dbReference>
<feature type="compositionally biased region" description="Polar residues" evidence="11">
    <location>
        <begin position="2000"/>
        <end position="2015"/>
    </location>
</feature>
<feature type="compositionally biased region" description="Basic residues" evidence="11">
    <location>
        <begin position="184"/>
        <end position="195"/>
    </location>
</feature>
<dbReference type="Pfam" id="PF00096">
    <property type="entry name" value="zf-C2H2"/>
    <property type="match status" value="4"/>
</dbReference>
<dbReference type="SUPFAM" id="SSF57667">
    <property type="entry name" value="beta-beta-alpha zinc fingers"/>
    <property type="match status" value="2"/>
</dbReference>